<dbReference type="RefSeq" id="WP_172840299.1">
    <property type="nucleotide sequence ID" value="NZ_MPRL01000042.1"/>
</dbReference>
<evidence type="ECO:0000256" key="11">
    <source>
        <dbReference type="PIRNR" id="PIRNR006268"/>
    </source>
</evidence>
<gene>
    <name evidence="13" type="ORF">BOW53_10320</name>
</gene>
<feature type="binding site" evidence="12">
    <location>
        <position position="278"/>
    </location>
    <ligand>
        <name>Mg(2+)</name>
        <dbReference type="ChEBI" id="CHEBI:18420"/>
    </ligand>
</feature>
<sequence length="321" mass="35407">MQAQPSKNSVTVTWDEDDQLWRGRFHSMYSPCEMLIDGGDQEGAKQIVQMAVNEARRVDRKFSRYRNDNIVHKINSANGEAVEVDSETASLINSAVQSYELSEGRFDITIGVLRQAWQFDAEAEPPEQYQIDRLKEKIGWHRVEWDGRTLTLPAGMEIDFGGIGKEYAVDRVAQLLSQEHIPPVLIDFGSDIFATGARKEGSSWRVAIDAHQDGDELGMVEIRRGGIASSGLAPRHLMNSGRHHCHILDPHSGWPVEHAPHSVTVVAESCMEAGRLATLAVLNGSGAVTFLDSQQAHYQLIDGPNGTVHSSISSIRSTSAI</sequence>
<dbReference type="PANTHER" id="PTHR30040">
    <property type="entry name" value="THIAMINE BIOSYNTHESIS LIPOPROTEIN APBE"/>
    <property type="match status" value="1"/>
</dbReference>
<evidence type="ECO:0000256" key="12">
    <source>
        <dbReference type="PIRSR" id="PIRSR006268-2"/>
    </source>
</evidence>
<dbReference type="SUPFAM" id="SSF143631">
    <property type="entry name" value="ApbE-like"/>
    <property type="match status" value="1"/>
</dbReference>
<evidence type="ECO:0000256" key="2">
    <source>
        <dbReference type="ARBA" id="ARBA00011955"/>
    </source>
</evidence>
<dbReference type="Pfam" id="PF02424">
    <property type="entry name" value="ApbE"/>
    <property type="match status" value="1"/>
</dbReference>
<comment type="catalytic activity">
    <reaction evidence="10 11">
        <text>L-threonyl-[protein] + FAD = FMN-L-threonyl-[protein] + AMP + H(+)</text>
        <dbReference type="Rhea" id="RHEA:36847"/>
        <dbReference type="Rhea" id="RHEA-COMP:11060"/>
        <dbReference type="Rhea" id="RHEA-COMP:11061"/>
        <dbReference type="ChEBI" id="CHEBI:15378"/>
        <dbReference type="ChEBI" id="CHEBI:30013"/>
        <dbReference type="ChEBI" id="CHEBI:57692"/>
        <dbReference type="ChEBI" id="CHEBI:74257"/>
        <dbReference type="ChEBI" id="CHEBI:456215"/>
        <dbReference type="EC" id="2.7.1.180"/>
    </reaction>
</comment>
<proteinExistence type="inferred from homology"/>
<evidence type="ECO:0000256" key="3">
    <source>
        <dbReference type="ARBA" id="ARBA00016337"/>
    </source>
</evidence>
<dbReference type="GO" id="GO:0046872">
    <property type="term" value="F:metal ion binding"/>
    <property type="evidence" value="ECO:0007669"/>
    <property type="project" value="UniProtKB-UniRule"/>
</dbReference>
<keyword evidence="4 11" id="KW-0285">Flavoprotein</keyword>
<evidence type="ECO:0000256" key="4">
    <source>
        <dbReference type="ARBA" id="ARBA00022630"/>
    </source>
</evidence>
<evidence type="ECO:0000256" key="9">
    <source>
        <dbReference type="ARBA" id="ARBA00031306"/>
    </source>
</evidence>
<evidence type="ECO:0000313" key="14">
    <source>
        <dbReference type="Proteomes" id="UP000191110"/>
    </source>
</evidence>
<evidence type="ECO:0000256" key="5">
    <source>
        <dbReference type="ARBA" id="ARBA00022679"/>
    </source>
</evidence>
<comment type="caution">
    <text evidence="13">The sequence shown here is derived from an EMBL/GenBank/DDBJ whole genome shotgun (WGS) entry which is preliminary data.</text>
</comment>
<protein>
    <recommendedName>
        <fullName evidence="3 11">FAD:protein FMN transferase</fullName>
        <ecNumber evidence="2 11">2.7.1.180</ecNumber>
    </recommendedName>
    <alternativeName>
        <fullName evidence="9 11">Flavin transferase</fullName>
    </alternativeName>
</protein>
<dbReference type="Proteomes" id="UP000191110">
    <property type="component" value="Unassembled WGS sequence"/>
</dbReference>
<accession>A0A1T2L3U5</accession>
<reference evidence="13 14" key="1">
    <citation type="submission" date="2016-11" db="EMBL/GenBank/DDBJ databases">
        <title>Mixed transmission modes and dynamic genome evolution in an obligate animal-bacterial symbiosis.</title>
        <authorList>
            <person name="Russell S.L."/>
            <person name="Corbett-Detig R.B."/>
            <person name="Cavanaugh C.M."/>
        </authorList>
    </citation>
    <scope>NUCLEOTIDE SEQUENCE [LARGE SCALE GENOMIC DNA]</scope>
    <source>
        <strain evidence="13">Sveles-Q1</strain>
    </source>
</reference>
<dbReference type="AlphaFoldDB" id="A0A1T2L3U5"/>
<dbReference type="PANTHER" id="PTHR30040:SF2">
    <property type="entry name" value="FAD:PROTEIN FMN TRANSFERASE"/>
    <property type="match status" value="1"/>
</dbReference>
<comment type="cofactor">
    <cofactor evidence="12">
        <name>Mg(2+)</name>
        <dbReference type="ChEBI" id="CHEBI:18420"/>
    </cofactor>
    <cofactor evidence="12">
        <name>Mn(2+)</name>
        <dbReference type="ChEBI" id="CHEBI:29035"/>
    </cofactor>
    <text evidence="12">Magnesium. Can also use manganese.</text>
</comment>
<keyword evidence="14" id="KW-1185">Reference proteome</keyword>
<dbReference type="EC" id="2.7.1.180" evidence="2 11"/>
<keyword evidence="8 11" id="KW-0460">Magnesium</keyword>
<evidence type="ECO:0000256" key="10">
    <source>
        <dbReference type="ARBA" id="ARBA00048540"/>
    </source>
</evidence>
<keyword evidence="6 11" id="KW-0479">Metal-binding</keyword>
<organism evidence="13 14">
    <name type="scientific">Solemya pervernicosa gill symbiont</name>
    <dbReference type="NCBI Taxonomy" id="642797"/>
    <lineage>
        <taxon>Bacteria</taxon>
        <taxon>Pseudomonadati</taxon>
        <taxon>Pseudomonadota</taxon>
        <taxon>Gammaproteobacteria</taxon>
        <taxon>sulfur-oxidizing symbionts</taxon>
    </lineage>
</organism>
<evidence type="ECO:0000256" key="6">
    <source>
        <dbReference type="ARBA" id="ARBA00022723"/>
    </source>
</evidence>
<dbReference type="InterPro" id="IPR003374">
    <property type="entry name" value="ApbE-like_sf"/>
</dbReference>
<evidence type="ECO:0000256" key="8">
    <source>
        <dbReference type="ARBA" id="ARBA00022842"/>
    </source>
</evidence>
<name>A0A1T2L3U5_9GAMM</name>
<keyword evidence="5 11" id="KW-0808">Transferase</keyword>
<comment type="similarity">
    <text evidence="1 11">Belongs to the ApbE family.</text>
</comment>
<dbReference type="Gene3D" id="3.10.520.10">
    <property type="entry name" value="ApbE-like domains"/>
    <property type="match status" value="1"/>
</dbReference>
<evidence type="ECO:0000256" key="1">
    <source>
        <dbReference type="ARBA" id="ARBA00008282"/>
    </source>
</evidence>
<keyword evidence="7 11" id="KW-0274">FAD</keyword>
<dbReference type="GO" id="GO:0016740">
    <property type="term" value="F:transferase activity"/>
    <property type="evidence" value="ECO:0007669"/>
    <property type="project" value="UniProtKB-UniRule"/>
</dbReference>
<dbReference type="PIRSF" id="PIRSF006268">
    <property type="entry name" value="ApbE"/>
    <property type="match status" value="1"/>
</dbReference>
<feature type="binding site" evidence="12">
    <location>
        <position position="162"/>
    </location>
    <ligand>
        <name>Mg(2+)</name>
        <dbReference type="ChEBI" id="CHEBI:18420"/>
    </ligand>
</feature>
<dbReference type="EMBL" id="MPRL01000042">
    <property type="protein sequence ID" value="OOZ39761.1"/>
    <property type="molecule type" value="Genomic_DNA"/>
</dbReference>
<evidence type="ECO:0000313" key="13">
    <source>
        <dbReference type="EMBL" id="OOZ39761.1"/>
    </source>
</evidence>
<dbReference type="InterPro" id="IPR024932">
    <property type="entry name" value="ApbE"/>
</dbReference>
<evidence type="ECO:0000256" key="7">
    <source>
        <dbReference type="ARBA" id="ARBA00022827"/>
    </source>
</evidence>